<dbReference type="SUPFAM" id="SSF54427">
    <property type="entry name" value="NTF2-like"/>
    <property type="match status" value="1"/>
</dbReference>
<dbReference type="Pfam" id="PF13474">
    <property type="entry name" value="SnoaL_3"/>
    <property type="match status" value="1"/>
</dbReference>
<dbReference type="AlphaFoldDB" id="A0A383RG74"/>
<evidence type="ECO:0000313" key="2">
    <source>
        <dbReference type="EMBL" id="SYX86107.1"/>
    </source>
</evidence>
<accession>A0A383RG74</accession>
<dbReference type="InterPro" id="IPR032710">
    <property type="entry name" value="NTF2-like_dom_sf"/>
</dbReference>
<dbReference type="InterPro" id="IPR037401">
    <property type="entry name" value="SnoaL-like"/>
</dbReference>
<proteinExistence type="predicted"/>
<dbReference type="RefSeq" id="WP_138188124.1">
    <property type="nucleotide sequence ID" value="NZ_LS992241.1"/>
</dbReference>
<gene>
    <name evidence="2" type="ORF">PBLR_14529</name>
</gene>
<reference evidence="3" key="1">
    <citation type="submission" date="2018-08" db="EMBL/GenBank/DDBJ databases">
        <authorList>
            <person name="Chevrot R."/>
        </authorList>
    </citation>
    <scope>NUCLEOTIDE SEQUENCE [LARGE SCALE GENOMIC DNA]</scope>
</reference>
<name>A0A383RG74_PAEAL</name>
<dbReference type="Gene3D" id="3.10.450.50">
    <property type="match status" value="1"/>
</dbReference>
<dbReference type="EMBL" id="LS992241">
    <property type="protein sequence ID" value="SYX86107.1"/>
    <property type="molecule type" value="Genomic_DNA"/>
</dbReference>
<feature type="domain" description="SnoaL-like" evidence="1">
    <location>
        <begin position="5"/>
        <end position="119"/>
    </location>
</feature>
<dbReference type="Proteomes" id="UP000304148">
    <property type="component" value="Chromosome"/>
</dbReference>
<protein>
    <submittedName>
        <fullName evidence="2">SnoaL-like domain-containing protein</fullName>
    </submittedName>
</protein>
<sequence length="121" mass="13857">MSYKQALERYIEATNTHQFTNVQACLDDGAVYWFSDRTCSTMAEIRAYFEHAWEVIQDEVYCATDVEWIAVDEQAAVCLYTYQWSGLYQGEQAAGSGRATNVFKQIGGEWKLVHEHLSALK</sequence>
<evidence type="ECO:0000313" key="3">
    <source>
        <dbReference type="Proteomes" id="UP000304148"/>
    </source>
</evidence>
<evidence type="ECO:0000259" key="1">
    <source>
        <dbReference type="Pfam" id="PF13474"/>
    </source>
</evidence>
<organism evidence="2 3">
    <name type="scientific">Paenibacillus alvei</name>
    <name type="common">Bacillus alvei</name>
    <dbReference type="NCBI Taxonomy" id="44250"/>
    <lineage>
        <taxon>Bacteria</taxon>
        <taxon>Bacillati</taxon>
        <taxon>Bacillota</taxon>
        <taxon>Bacilli</taxon>
        <taxon>Bacillales</taxon>
        <taxon>Paenibacillaceae</taxon>
        <taxon>Paenibacillus</taxon>
    </lineage>
</organism>